<gene>
    <name evidence="1" type="ORF">BDZ94DRAFT_1285118</name>
</gene>
<keyword evidence="2" id="KW-1185">Reference proteome</keyword>
<dbReference type="PANTHER" id="PTHR38926:SF5">
    <property type="entry name" value="F-BOX AND LEUCINE-RICH REPEAT PROTEIN 6"/>
    <property type="match status" value="1"/>
</dbReference>
<dbReference type="OrthoDB" id="2447803at2759"/>
<name>A0A9P6CD71_9AGAR</name>
<dbReference type="EMBL" id="MU150356">
    <property type="protein sequence ID" value="KAF9457840.1"/>
    <property type="molecule type" value="Genomic_DNA"/>
</dbReference>
<accession>A0A9P6CD71</accession>
<proteinExistence type="predicted"/>
<evidence type="ECO:0000313" key="1">
    <source>
        <dbReference type="EMBL" id="KAF9457840.1"/>
    </source>
</evidence>
<evidence type="ECO:0008006" key="3">
    <source>
        <dbReference type="Google" id="ProtNLM"/>
    </source>
</evidence>
<organism evidence="1 2">
    <name type="scientific">Collybia nuda</name>
    <dbReference type="NCBI Taxonomy" id="64659"/>
    <lineage>
        <taxon>Eukaryota</taxon>
        <taxon>Fungi</taxon>
        <taxon>Dikarya</taxon>
        <taxon>Basidiomycota</taxon>
        <taxon>Agaricomycotina</taxon>
        <taxon>Agaricomycetes</taxon>
        <taxon>Agaricomycetidae</taxon>
        <taxon>Agaricales</taxon>
        <taxon>Tricholomatineae</taxon>
        <taxon>Clitocybaceae</taxon>
        <taxon>Collybia</taxon>
    </lineage>
</organism>
<reference evidence="1" key="1">
    <citation type="submission" date="2020-11" db="EMBL/GenBank/DDBJ databases">
        <authorList>
            <consortium name="DOE Joint Genome Institute"/>
            <person name="Ahrendt S."/>
            <person name="Riley R."/>
            <person name="Andreopoulos W."/>
            <person name="Labutti K."/>
            <person name="Pangilinan J."/>
            <person name="Ruiz-Duenas F.J."/>
            <person name="Barrasa J.M."/>
            <person name="Sanchez-Garcia M."/>
            <person name="Camarero S."/>
            <person name="Miyauchi S."/>
            <person name="Serrano A."/>
            <person name="Linde D."/>
            <person name="Babiker R."/>
            <person name="Drula E."/>
            <person name="Ayuso-Fernandez I."/>
            <person name="Pacheco R."/>
            <person name="Padilla G."/>
            <person name="Ferreira P."/>
            <person name="Barriuso J."/>
            <person name="Kellner H."/>
            <person name="Castanera R."/>
            <person name="Alfaro M."/>
            <person name="Ramirez L."/>
            <person name="Pisabarro A.G."/>
            <person name="Kuo A."/>
            <person name="Tritt A."/>
            <person name="Lipzen A."/>
            <person name="He G."/>
            <person name="Yan M."/>
            <person name="Ng V."/>
            <person name="Cullen D."/>
            <person name="Martin F."/>
            <person name="Rosso M.-N."/>
            <person name="Henrissat B."/>
            <person name="Hibbett D."/>
            <person name="Martinez A.T."/>
            <person name="Grigoriev I.V."/>
        </authorList>
    </citation>
    <scope>NUCLEOTIDE SEQUENCE</scope>
    <source>
        <strain evidence="1">CBS 247.69</strain>
    </source>
</reference>
<evidence type="ECO:0000313" key="2">
    <source>
        <dbReference type="Proteomes" id="UP000807353"/>
    </source>
</evidence>
<dbReference type="Proteomes" id="UP000807353">
    <property type="component" value="Unassembled WGS sequence"/>
</dbReference>
<sequence>MIFGFLDEASNVSNARVSKQWSEIALDRLWRDVNDLHRLFGLLAPLEKHGDGDHIFIQTPDASSWAKFERYSRRVRRLSYNAADAVHHLHRSVFDDVGRTRTNLNILPSLNALDWNGPLRLCVMFMHSNVKRFTIRLPGTVFTESPNPFFQDIASRMPNITHLDIRTDIPMRFFETESITLFRALVKLQKITLPRFHFTTKIAECVSSLENLGTLEFQYLQEQGCGDPEDTIIFKPTLAEGAFPSLWDLSLTTSFNDATSFIDIPFAPAKLTMLYIDSHLFETPADILRALTTIADNCQLLKSLALISLIEPNMIPGDSFFKDDCINIETLQPLFNCPNLTSLELLHQFPLDLRQEDIEKVVAKWPSLETLLLNNEPAYLERSTLTLEALLPFAQHCPNLRHLGLFINASTVELSPHYLDSSSTYQLMPFKKLRHLSMGVSPISEEGPIALFLSQICPLHCLLDSGVTWDESVTVTESMANTIKTRYGRWEKVKELLPLLTKLRIEERGRVKGLQSEVEDLRMRTDVLMDKATLAAGRDGCVII</sequence>
<dbReference type="InterPro" id="IPR032675">
    <property type="entry name" value="LRR_dom_sf"/>
</dbReference>
<comment type="caution">
    <text evidence="1">The sequence shown here is derived from an EMBL/GenBank/DDBJ whole genome shotgun (WGS) entry which is preliminary data.</text>
</comment>
<protein>
    <recommendedName>
        <fullName evidence="3">F-box domain-containing protein</fullName>
    </recommendedName>
</protein>
<dbReference type="AlphaFoldDB" id="A0A9P6CD71"/>
<dbReference type="PANTHER" id="PTHR38926">
    <property type="entry name" value="F-BOX DOMAIN CONTAINING PROTEIN, EXPRESSED"/>
    <property type="match status" value="1"/>
</dbReference>
<dbReference type="Gene3D" id="3.80.10.10">
    <property type="entry name" value="Ribonuclease Inhibitor"/>
    <property type="match status" value="1"/>
</dbReference>
<dbReference type="SUPFAM" id="SSF52047">
    <property type="entry name" value="RNI-like"/>
    <property type="match status" value="1"/>
</dbReference>